<evidence type="ECO:0000313" key="5">
    <source>
        <dbReference type="Proteomes" id="UP001500027"/>
    </source>
</evidence>
<keyword evidence="5" id="KW-1185">Reference proteome</keyword>
<dbReference type="Proteomes" id="UP001500027">
    <property type="component" value="Unassembled WGS sequence"/>
</dbReference>
<dbReference type="EMBL" id="BAABAV010000001">
    <property type="protein sequence ID" value="GAA4267998.1"/>
    <property type="molecule type" value="Genomic_DNA"/>
</dbReference>
<dbReference type="Gene3D" id="3.40.630.30">
    <property type="match status" value="1"/>
</dbReference>
<keyword evidence="1" id="KW-0808">Transferase</keyword>
<dbReference type="InterPro" id="IPR050680">
    <property type="entry name" value="YpeA/RimI_acetyltransf"/>
</dbReference>
<dbReference type="SUPFAM" id="SSF55729">
    <property type="entry name" value="Acyl-CoA N-acyltransferases (Nat)"/>
    <property type="match status" value="1"/>
</dbReference>
<protein>
    <recommendedName>
        <fullName evidence="3">N-acetyltransferase domain-containing protein</fullName>
    </recommendedName>
</protein>
<evidence type="ECO:0000256" key="2">
    <source>
        <dbReference type="ARBA" id="ARBA00023315"/>
    </source>
</evidence>
<gene>
    <name evidence="4" type="ORF">GCM10022257_00990</name>
</gene>
<comment type="caution">
    <text evidence="4">The sequence shown here is derived from an EMBL/GenBank/DDBJ whole genome shotgun (WGS) entry which is preliminary data.</text>
</comment>
<keyword evidence="2" id="KW-0012">Acyltransferase</keyword>
<name>A0ABP8E6X5_9FLAO</name>
<evidence type="ECO:0000256" key="1">
    <source>
        <dbReference type="ARBA" id="ARBA00022679"/>
    </source>
</evidence>
<dbReference type="PROSITE" id="PS51186">
    <property type="entry name" value="GNAT"/>
    <property type="match status" value="1"/>
</dbReference>
<dbReference type="Pfam" id="PF00583">
    <property type="entry name" value="Acetyltransf_1"/>
    <property type="match status" value="1"/>
</dbReference>
<dbReference type="InterPro" id="IPR000182">
    <property type="entry name" value="GNAT_dom"/>
</dbReference>
<dbReference type="CDD" id="cd04301">
    <property type="entry name" value="NAT_SF"/>
    <property type="match status" value="1"/>
</dbReference>
<proteinExistence type="predicted"/>
<reference evidence="5" key="1">
    <citation type="journal article" date="2019" name="Int. J. Syst. Evol. Microbiol.">
        <title>The Global Catalogue of Microorganisms (GCM) 10K type strain sequencing project: providing services to taxonomists for standard genome sequencing and annotation.</title>
        <authorList>
            <consortium name="The Broad Institute Genomics Platform"/>
            <consortium name="The Broad Institute Genome Sequencing Center for Infectious Disease"/>
            <person name="Wu L."/>
            <person name="Ma J."/>
        </authorList>
    </citation>
    <scope>NUCLEOTIDE SEQUENCE [LARGE SCALE GENOMIC DNA]</scope>
    <source>
        <strain evidence="5">JCM 17452</strain>
    </source>
</reference>
<evidence type="ECO:0000313" key="4">
    <source>
        <dbReference type="EMBL" id="GAA4267998.1"/>
    </source>
</evidence>
<dbReference type="PANTHER" id="PTHR43420">
    <property type="entry name" value="ACETYLTRANSFERASE"/>
    <property type="match status" value="1"/>
</dbReference>
<dbReference type="RefSeq" id="WP_139002008.1">
    <property type="nucleotide sequence ID" value="NZ_BAABAV010000001.1"/>
</dbReference>
<evidence type="ECO:0000259" key="3">
    <source>
        <dbReference type="PROSITE" id="PS51186"/>
    </source>
</evidence>
<accession>A0ABP8E6X5</accession>
<feature type="domain" description="N-acetyltransferase" evidence="3">
    <location>
        <begin position="1"/>
        <end position="135"/>
    </location>
</feature>
<sequence>MRGKLIDFLETLNNDLENSLLSVDIPSYVDKIIKCATIISISKESELKAFIAFYENDKNGETAYLTMIAVCKACWQSGYGKRLLEFSINEIRNKDYKLYRLEVKEDNFKAIKLYKKYGFISTSVENGVINMEKRL</sequence>
<dbReference type="InterPro" id="IPR016181">
    <property type="entry name" value="Acyl_CoA_acyltransferase"/>
</dbReference>
<organism evidence="4 5">
    <name type="scientific">Hyunsoonleella aestuarii</name>
    <dbReference type="NCBI Taxonomy" id="912802"/>
    <lineage>
        <taxon>Bacteria</taxon>
        <taxon>Pseudomonadati</taxon>
        <taxon>Bacteroidota</taxon>
        <taxon>Flavobacteriia</taxon>
        <taxon>Flavobacteriales</taxon>
        <taxon>Flavobacteriaceae</taxon>
    </lineage>
</organism>